<reference evidence="1 2" key="1">
    <citation type="journal article" date="2010" name="Proc. Natl. Acad. Sci. U.S.A.">
        <title>Insights into evolution of multicellular fungi from the assembled chromosomes of the mushroom Coprinopsis cinerea (Coprinus cinereus).</title>
        <authorList>
            <person name="Stajich J.E."/>
            <person name="Wilke S.K."/>
            <person name="Ahren D."/>
            <person name="Au C.H."/>
            <person name="Birren B.W."/>
            <person name="Borodovsky M."/>
            <person name="Burns C."/>
            <person name="Canback B."/>
            <person name="Casselton L.A."/>
            <person name="Cheng C.K."/>
            <person name="Deng J."/>
            <person name="Dietrich F.S."/>
            <person name="Fargo D.C."/>
            <person name="Farman M.L."/>
            <person name="Gathman A.C."/>
            <person name="Goldberg J."/>
            <person name="Guigo R."/>
            <person name="Hoegger P.J."/>
            <person name="Hooker J.B."/>
            <person name="Huggins A."/>
            <person name="James T.Y."/>
            <person name="Kamada T."/>
            <person name="Kilaru S."/>
            <person name="Kodira C."/>
            <person name="Kues U."/>
            <person name="Kupfer D."/>
            <person name="Kwan H.S."/>
            <person name="Lomsadze A."/>
            <person name="Li W."/>
            <person name="Lilly W.W."/>
            <person name="Ma L.J."/>
            <person name="Mackey A.J."/>
            <person name="Manning G."/>
            <person name="Martin F."/>
            <person name="Muraguchi H."/>
            <person name="Natvig D.O."/>
            <person name="Palmerini H."/>
            <person name="Ramesh M.A."/>
            <person name="Rehmeyer C.J."/>
            <person name="Roe B.A."/>
            <person name="Shenoy N."/>
            <person name="Stanke M."/>
            <person name="Ter-Hovhannisyan V."/>
            <person name="Tunlid A."/>
            <person name="Velagapudi R."/>
            <person name="Vision T.J."/>
            <person name="Zeng Q."/>
            <person name="Zolan M.E."/>
            <person name="Pukkila P.J."/>
        </authorList>
    </citation>
    <scope>NUCLEOTIDE SEQUENCE [LARGE SCALE GENOMIC DNA]</scope>
    <source>
        <strain evidence="2">Okayama-7 / 130 / ATCC MYA-4618 / FGSC 9003</strain>
    </source>
</reference>
<evidence type="ECO:0000313" key="1">
    <source>
        <dbReference type="EMBL" id="EFI27462.1"/>
    </source>
</evidence>
<comment type="caution">
    <text evidence="1">The sequence shown here is derived from an EMBL/GenBank/DDBJ whole genome shotgun (WGS) entry which is preliminary data.</text>
</comment>
<evidence type="ECO:0000313" key="2">
    <source>
        <dbReference type="Proteomes" id="UP000001861"/>
    </source>
</evidence>
<dbReference type="Proteomes" id="UP000001861">
    <property type="component" value="Unassembled WGS sequence"/>
</dbReference>
<accession>D6RN41</accession>
<dbReference type="HOGENOM" id="CLU_2333549_0_0_1"/>
<dbReference type="GeneID" id="9378479"/>
<proteinExistence type="predicted"/>
<dbReference type="InParanoid" id="D6RN41"/>
<sequence>MRGTIRRRAVKKEIKDRLARLRRVHSRFGSRYRRVVEGIAHFKISVDEGLSELDQIPPSFANLDEEFSQLIADLDLLRESIELGSAVIWQMEMRMEFL</sequence>
<dbReference type="RefSeq" id="XP_002910956.1">
    <property type="nucleotide sequence ID" value="XM_002910910.1"/>
</dbReference>
<dbReference type="AlphaFoldDB" id="D6RN41"/>
<keyword evidence="2" id="KW-1185">Reference proteome</keyword>
<name>D6RN41_COPC7</name>
<protein>
    <submittedName>
        <fullName evidence="1">Uncharacterized protein</fullName>
    </submittedName>
</protein>
<gene>
    <name evidence="1" type="ORF">CC1G_15496</name>
</gene>
<dbReference type="VEuPathDB" id="FungiDB:CC1G_15496"/>
<dbReference type="EMBL" id="AACS02000006">
    <property type="protein sequence ID" value="EFI27462.1"/>
    <property type="molecule type" value="Genomic_DNA"/>
</dbReference>
<organism evidence="1 2">
    <name type="scientific">Coprinopsis cinerea (strain Okayama-7 / 130 / ATCC MYA-4618 / FGSC 9003)</name>
    <name type="common">Inky cap fungus</name>
    <name type="synonym">Hormographiella aspergillata</name>
    <dbReference type="NCBI Taxonomy" id="240176"/>
    <lineage>
        <taxon>Eukaryota</taxon>
        <taxon>Fungi</taxon>
        <taxon>Dikarya</taxon>
        <taxon>Basidiomycota</taxon>
        <taxon>Agaricomycotina</taxon>
        <taxon>Agaricomycetes</taxon>
        <taxon>Agaricomycetidae</taxon>
        <taxon>Agaricales</taxon>
        <taxon>Agaricineae</taxon>
        <taxon>Psathyrellaceae</taxon>
        <taxon>Coprinopsis</taxon>
    </lineage>
</organism>
<dbReference type="KEGG" id="cci:CC1G_15496"/>